<keyword evidence="12" id="KW-0732">Signal</keyword>
<evidence type="ECO:0000313" key="13">
    <source>
        <dbReference type="EMBL" id="RUO55621.1"/>
    </source>
</evidence>
<dbReference type="NCBIfam" id="TIGR00066">
    <property type="entry name" value="g_glut_trans"/>
    <property type="match status" value="1"/>
</dbReference>
<name>A0A432Y3Y4_9GAMM</name>
<reference evidence="14" key="1">
    <citation type="journal article" date="2018" name="Front. Microbiol.">
        <title>Genome-Based Analysis Reveals the Taxonomy and Diversity of the Family Idiomarinaceae.</title>
        <authorList>
            <person name="Liu Y."/>
            <person name="Lai Q."/>
            <person name="Shao Z."/>
        </authorList>
    </citation>
    <scope>NUCLEOTIDE SEQUENCE [LARGE SCALE GENOMIC DNA]</scope>
    <source>
        <strain evidence="14">PO-M2</strain>
    </source>
</reference>
<dbReference type="GO" id="GO:0036374">
    <property type="term" value="F:glutathione hydrolase activity"/>
    <property type="evidence" value="ECO:0007669"/>
    <property type="project" value="UniProtKB-UniRule"/>
</dbReference>
<feature type="active site" description="Nucleophile" evidence="9">
    <location>
        <position position="405"/>
    </location>
</feature>
<comment type="catalytic activity">
    <reaction evidence="8 11">
        <text>an N-terminal (5-L-glutamyl)-[peptide] + an alpha-amino acid = 5-L-glutamyl amino acid + an N-terminal L-alpha-aminoacyl-[peptide]</text>
        <dbReference type="Rhea" id="RHEA:23904"/>
        <dbReference type="Rhea" id="RHEA-COMP:9780"/>
        <dbReference type="Rhea" id="RHEA-COMP:9795"/>
        <dbReference type="ChEBI" id="CHEBI:77644"/>
        <dbReference type="ChEBI" id="CHEBI:78597"/>
        <dbReference type="ChEBI" id="CHEBI:78599"/>
        <dbReference type="ChEBI" id="CHEBI:78608"/>
        <dbReference type="EC" id="2.3.2.2"/>
    </reaction>
</comment>
<keyword evidence="14" id="KW-1185">Reference proteome</keyword>
<dbReference type="InterPro" id="IPR029055">
    <property type="entry name" value="Ntn_hydrolases_N"/>
</dbReference>
<evidence type="ECO:0000256" key="11">
    <source>
        <dbReference type="RuleBase" id="RU368036"/>
    </source>
</evidence>
<protein>
    <recommendedName>
        <fullName evidence="11">Glutathione hydrolase proenzyme</fullName>
        <ecNumber evidence="11">2.3.2.2</ecNumber>
        <ecNumber evidence="11">3.4.19.13</ecNumber>
    </recommendedName>
    <component>
        <recommendedName>
            <fullName evidence="11">Glutathione hydrolase large chain</fullName>
        </recommendedName>
    </component>
    <component>
        <recommendedName>
            <fullName evidence="11">Glutathione hydrolase small chain</fullName>
        </recommendedName>
    </component>
</protein>
<evidence type="ECO:0000256" key="8">
    <source>
        <dbReference type="ARBA" id="ARBA00047417"/>
    </source>
</evidence>
<evidence type="ECO:0000256" key="9">
    <source>
        <dbReference type="PIRSR" id="PIRSR600101-1"/>
    </source>
</evidence>
<dbReference type="PRINTS" id="PR01210">
    <property type="entry name" value="GGTRANSPTASE"/>
</dbReference>
<feature type="binding site" evidence="10">
    <location>
        <position position="118"/>
    </location>
    <ligand>
        <name>L-glutamate</name>
        <dbReference type="ChEBI" id="CHEBI:29985"/>
    </ligand>
</feature>
<evidence type="ECO:0000313" key="14">
    <source>
        <dbReference type="Proteomes" id="UP000287649"/>
    </source>
</evidence>
<dbReference type="SUPFAM" id="SSF56235">
    <property type="entry name" value="N-terminal nucleophile aminohydrolases (Ntn hydrolases)"/>
    <property type="match status" value="1"/>
</dbReference>
<comment type="pathway">
    <text evidence="11">Sulfur metabolism; glutathione metabolism.</text>
</comment>
<feature type="binding site" evidence="10">
    <location>
        <position position="445"/>
    </location>
    <ligand>
        <name>L-glutamate</name>
        <dbReference type="ChEBI" id="CHEBI:29985"/>
    </ligand>
</feature>
<evidence type="ECO:0000256" key="3">
    <source>
        <dbReference type="ARBA" id="ARBA00009381"/>
    </source>
</evidence>
<dbReference type="Gene3D" id="1.10.246.130">
    <property type="match status" value="1"/>
</dbReference>
<evidence type="ECO:0000256" key="10">
    <source>
        <dbReference type="PIRSR" id="PIRSR600101-2"/>
    </source>
</evidence>
<dbReference type="Gene3D" id="3.60.20.40">
    <property type="match status" value="1"/>
</dbReference>
<feature type="chain" id="PRO_5019381088" description="Glutathione hydrolase proenzyme" evidence="12">
    <location>
        <begin position="19"/>
        <end position="589"/>
    </location>
</feature>
<dbReference type="AlphaFoldDB" id="A0A432Y3Y4"/>
<keyword evidence="11" id="KW-0317">Glutathione biosynthesis</keyword>
<dbReference type="InterPro" id="IPR000101">
    <property type="entry name" value="GGT_peptidase"/>
</dbReference>
<dbReference type="OrthoDB" id="5297205at2"/>
<dbReference type="GO" id="GO:0006750">
    <property type="term" value="P:glutathione biosynthetic process"/>
    <property type="evidence" value="ECO:0007669"/>
    <property type="project" value="UniProtKB-KW"/>
</dbReference>
<dbReference type="PROSITE" id="PS51257">
    <property type="entry name" value="PROKAR_LIPOPROTEIN"/>
    <property type="match status" value="1"/>
</dbReference>
<keyword evidence="5 11" id="KW-0378">Hydrolase</keyword>
<sequence length="589" mass="63076">MKPKMLAVLLFTSAFALSACNDLNQEQAQRDKREPEAATGVIAKEAVLSTDFMVAAATPQAAAAGREILAQGGSAIDAAIAVQAMLTLTEPQSSGIGGGAFILYWDNQTKQLYTIDAREKAPASAGPDLFLNAQGEPPENFWNAVIGGRSVGTPGVLKGLELAHQRWGKTAWSTLFSSTIKAAEEGFTVSPRLERLLAMELNPGLPNMASAAAYFYPDGEPLRAGTVKQNPELAWALQLVAEQGADAFYRGPIAEKIVAAVNSSEVSPGLLTLTDLANYEAIVREPVCNGYRVYTVCGMGPPSSGGLTVLQILGILENFPVANWQPDSVEFAHHFTQASRLAFADRNRYIADSDFVEVPMSHMLQKSYLAERSRRIGNRDLRKAVPGEFKALALADDMSPEFPNTSHISIVDKQGNAVSMTTSIEMGFGSAVMASGFLLNNQLTDFSLRPSVDGQLIANRVQGSKRPRSSMSPTMVFDAEGDDLIHVVGSPGGARIINYVAQTLVGLLDWQLDMQAAIDLPHVTNLNNYTALEKGTPMADLQRKLNSKGHEARVTDLNSGLHGITILPNGRLLGGADPRREGVALGAKD</sequence>
<evidence type="ECO:0000256" key="5">
    <source>
        <dbReference type="ARBA" id="ARBA00022801"/>
    </source>
</evidence>
<gene>
    <name evidence="13" type="primary">ggt</name>
    <name evidence="13" type="ORF">CWI70_02205</name>
</gene>
<comment type="PTM">
    <text evidence="11">Cleaved by autocatalysis into a large and a small subunit.</text>
</comment>
<dbReference type="PANTHER" id="PTHR43199:SF1">
    <property type="entry name" value="GLUTATHIONE HYDROLASE PROENZYME"/>
    <property type="match status" value="1"/>
</dbReference>
<feature type="signal peptide" evidence="12">
    <location>
        <begin position="1"/>
        <end position="18"/>
    </location>
</feature>
<dbReference type="InterPro" id="IPR043137">
    <property type="entry name" value="GGT_ssub_C"/>
</dbReference>
<evidence type="ECO:0000256" key="4">
    <source>
        <dbReference type="ARBA" id="ARBA00022679"/>
    </source>
</evidence>
<evidence type="ECO:0000256" key="2">
    <source>
        <dbReference type="ARBA" id="ARBA00001089"/>
    </source>
</evidence>
<keyword evidence="7 11" id="KW-0012">Acyltransferase</keyword>
<comment type="caution">
    <text evidence="13">The sequence shown here is derived from an EMBL/GenBank/DDBJ whole genome shotgun (WGS) entry which is preliminary data.</text>
</comment>
<dbReference type="EC" id="2.3.2.2" evidence="11"/>
<dbReference type="EC" id="3.4.19.13" evidence="11"/>
<feature type="binding site" evidence="10">
    <location>
        <position position="493"/>
    </location>
    <ligand>
        <name>L-glutamate</name>
        <dbReference type="ChEBI" id="CHEBI:29985"/>
    </ligand>
</feature>
<dbReference type="InterPro" id="IPR051792">
    <property type="entry name" value="GGT_bact"/>
</dbReference>
<feature type="binding site" evidence="10">
    <location>
        <begin position="469"/>
        <end position="470"/>
    </location>
    <ligand>
        <name>L-glutamate</name>
        <dbReference type="ChEBI" id="CHEBI:29985"/>
    </ligand>
</feature>
<dbReference type="PANTHER" id="PTHR43199">
    <property type="entry name" value="GLUTATHIONE HYDROLASE"/>
    <property type="match status" value="1"/>
</dbReference>
<dbReference type="EMBL" id="PIPX01000001">
    <property type="protein sequence ID" value="RUO55621.1"/>
    <property type="molecule type" value="Genomic_DNA"/>
</dbReference>
<dbReference type="RefSeq" id="WP_126770163.1">
    <property type="nucleotide sequence ID" value="NZ_JANQBU010000001.1"/>
</dbReference>
<evidence type="ECO:0000256" key="12">
    <source>
        <dbReference type="SAM" id="SignalP"/>
    </source>
</evidence>
<evidence type="ECO:0000256" key="6">
    <source>
        <dbReference type="ARBA" id="ARBA00023145"/>
    </source>
</evidence>
<comment type="catalytic activity">
    <reaction evidence="1 11">
        <text>an S-substituted glutathione + H2O = an S-substituted L-cysteinylglycine + L-glutamate</text>
        <dbReference type="Rhea" id="RHEA:59468"/>
        <dbReference type="ChEBI" id="CHEBI:15377"/>
        <dbReference type="ChEBI" id="CHEBI:29985"/>
        <dbReference type="ChEBI" id="CHEBI:90779"/>
        <dbReference type="ChEBI" id="CHEBI:143103"/>
        <dbReference type="EC" id="3.4.19.13"/>
    </reaction>
</comment>
<keyword evidence="6 11" id="KW-0865">Zymogen</keyword>
<dbReference type="Pfam" id="PF01019">
    <property type="entry name" value="G_glu_transpept"/>
    <property type="match status" value="1"/>
</dbReference>
<comment type="similarity">
    <text evidence="3 11">Belongs to the gamma-glutamyltransferase family.</text>
</comment>
<keyword evidence="4 11" id="KW-0808">Transferase</keyword>
<dbReference type="Proteomes" id="UP000287649">
    <property type="component" value="Unassembled WGS sequence"/>
</dbReference>
<dbReference type="InterPro" id="IPR043138">
    <property type="entry name" value="GGT_lsub"/>
</dbReference>
<dbReference type="UniPathway" id="UPA00204"/>
<evidence type="ECO:0000256" key="1">
    <source>
        <dbReference type="ARBA" id="ARBA00001049"/>
    </source>
</evidence>
<evidence type="ECO:0000256" key="7">
    <source>
        <dbReference type="ARBA" id="ARBA00023315"/>
    </source>
</evidence>
<proteinExistence type="inferred from homology"/>
<dbReference type="GO" id="GO:0103068">
    <property type="term" value="F:leukotriene C4 gamma-glutamyl transferase activity"/>
    <property type="evidence" value="ECO:0007669"/>
    <property type="project" value="UniProtKB-EC"/>
</dbReference>
<dbReference type="GO" id="GO:0006751">
    <property type="term" value="P:glutathione catabolic process"/>
    <property type="evidence" value="ECO:0007669"/>
    <property type="project" value="UniProtKB-UniRule"/>
</dbReference>
<comment type="catalytic activity">
    <reaction evidence="2 11">
        <text>glutathione + H2O = L-cysteinylglycine + L-glutamate</text>
        <dbReference type="Rhea" id="RHEA:28807"/>
        <dbReference type="ChEBI" id="CHEBI:15377"/>
        <dbReference type="ChEBI" id="CHEBI:29985"/>
        <dbReference type="ChEBI" id="CHEBI:57925"/>
        <dbReference type="ChEBI" id="CHEBI:61694"/>
        <dbReference type="EC" id="3.4.19.13"/>
    </reaction>
</comment>
<comment type="subunit">
    <text evidence="11">This enzyme consists of two polypeptide chains, which are synthesized in precursor form from a single polypeptide.</text>
</comment>
<organism evidence="13 14">
    <name type="scientific">Pseudidiomarina homiensis</name>
    <dbReference type="NCBI Taxonomy" id="364198"/>
    <lineage>
        <taxon>Bacteria</taxon>
        <taxon>Pseudomonadati</taxon>
        <taxon>Pseudomonadota</taxon>
        <taxon>Gammaproteobacteria</taxon>
        <taxon>Alteromonadales</taxon>
        <taxon>Idiomarinaceae</taxon>
        <taxon>Pseudidiomarina</taxon>
    </lineage>
</organism>
<accession>A0A432Y3Y4</accession>